<proteinExistence type="predicted"/>
<feature type="domain" description="Glycosyltransferase 2-like" evidence="6">
    <location>
        <begin position="4"/>
        <end position="132"/>
    </location>
</feature>
<evidence type="ECO:0000259" key="6">
    <source>
        <dbReference type="Pfam" id="PF00535"/>
    </source>
</evidence>
<dbReference type="RefSeq" id="WP_092837446.1">
    <property type="nucleotide sequence ID" value="NZ_CP028290.1"/>
</dbReference>
<evidence type="ECO:0000256" key="4">
    <source>
        <dbReference type="ARBA" id="ARBA00022679"/>
    </source>
</evidence>
<reference evidence="8" key="1">
    <citation type="submission" date="2016-10" db="EMBL/GenBank/DDBJ databases">
        <authorList>
            <person name="Varghese N."/>
            <person name="Submissions S."/>
        </authorList>
    </citation>
    <scope>NUCLEOTIDE SEQUENCE [LARGE SCALE GENOMIC DNA]</scope>
    <source>
        <strain evidence="8">DSM 17101</strain>
    </source>
</reference>
<dbReference type="Proteomes" id="UP000199317">
    <property type="component" value="Unassembled WGS sequence"/>
</dbReference>
<sequence>MIGIVVPAHDEEKCLDVCLRALRVAAAHPRLRGEGVEIVVALDACSDRSADIARHHGVTALALERRNVGAARAAGARAALEAGARWLGFTDADSTVAPDWIASQLALASDVVCGTVEVRDWSGYSGDVQQRYLAAYSDAPGHRHIHGANLGVASGAYVQAGGFPELCTGEDVALVHALEASGASIAWTDLPRVVTSARRRWRAPEGFGAYLAGLAGLAGPAAMASAAAGGVA</sequence>
<dbReference type="AlphaFoldDB" id="A0A1H0VJ55"/>
<keyword evidence="5" id="KW-0472">Membrane</keyword>
<dbReference type="SUPFAM" id="SSF53448">
    <property type="entry name" value="Nucleotide-diphospho-sugar transferases"/>
    <property type="match status" value="1"/>
</dbReference>
<evidence type="ECO:0000256" key="3">
    <source>
        <dbReference type="ARBA" id="ARBA00022676"/>
    </source>
</evidence>
<dbReference type="InterPro" id="IPR029044">
    <property type="entry name" value="Nucleotide-diphossugar_trans"/>
</dbReference>
<evidence type="ECO:0000256" key="5">
    <source>
        <dbReference type="ARBA" id="ARBA00023136"/>
    </source>
</evidence>
<dbReference type="Gene3D" id="3.90.550.10">
    <property type="entry name" value="Spore Coat Polysaccharide Biosynthesis Protein SpsA, Chain A"/>
    <property type="match status" value="1"/>
</dbReference>
<dbReference type="Pfam" id="PF00535">
    <property type="entry name" value="Glycos_transf_2"/>
    <property type="match status" value="1"/>
</dbReference>
<evidence type="ECO:0000256" key="1">
    <source>
        <dbReference type="ARBA" id="ARBA00004236"/>
    </source>
</evidence>
<comment type="subcellular location">
    <subcellularLocation>
        <location evidence="1">Cell membrane</location>
    </subcellularLocation>
</comment>
<evidence type="ECO:0000256" key="2">
    <source>
        <dbReference type="ARBA" id="ARBA00022475"/>
    </source>
</evidence>
<keyword evidence="3" id="KW-0328">Glycosyltransferase</keyword>
<gene>
    <name evidence="7" type="ORF">SAMN04489708_12671</name>
</gene>
<organism evidence="7 8">
    <name type="scientific">Paracidovorax cattleyae</name>
    <dbReference type="NCBI Taxonomy" id="80868"/>
    <lineage>
        <taxon>Bacteria</taxon>
        <taxon>Pseudomonadati</taxon>
        <taxon>Pseudomonadota</taxon>
        <taxon>Betaproteobacteria</taxon>
        <taxon>Burkholderiales</taxon>
        <taxon>Comamonadaceae</taxon>
        <taxon>Paracidovorax</taxon>
    </lineage>
</organism>
<dbReference type="OrthoDB" id="9777873at2"/>
<dbReference type="GO" id="GO:0005886">
    <property type="term" value="C:plasma membrane"/>
    <property type="evidence" value="ECO:0007669"/>
    <property type="project" value="UniProtKB-SubCell"/>
</dbReference>
<evidence type="ECO:0000313" key="7">
    <source>
        <dbReference type="EMBL" id="SDP78619.1"/>
    </source>
</evidence>
<dbReference type="GO" id="GO:0016757">
    <property type="term" value="F:glycosyltransferase activity"/>
    <property type="evidence" value="ECO:0007669"/>
    <property type="project" value="UniProtKB-KW"/>
</dbReference>
<dbReference type="EMBL" id="FNJL01000026">
    <property type="protein sequence ID" value="SDP78619.1"/>
    <property type="molecule type" value="Genomic_DNA"/>
</dbReference>
<protein>
    <submittedName>
        <fullName evidence="7">Glycosyl transferase family 2</fullName>
    </submittedName>
</protein>
<dbReference type="PANTHER" id="PTHR43646">
    <property type="entry name" value="GLYCOSYLTRANSFERASE"/>
    <property type="match status" value="1"/>
</dbReference>
<accession>A0A1H0VJ55</accession>
<keyword evidence="8" id="KW-1185">Reference proteome</keyword>
<dbReference type="InterPro" id="IPR001173">
    <property type="entry name" value="Glyco_trans_2-like"/>
</dbReference>
<dbReference type="PANTHER" id="PTHR43646:SF2">
    <property type="entry name" value="GLYCOSYLTRANSFERASE 2-LIKE DOMAIN-CONTAINING PROTEIN"/>
    <property type="match status" value="1"/>
</dbReference>
<keyword evidence="4 7" id="KW-0808">Transferase</keyword>
<name>A0A1H0VJ55_9BURK</name>
<keyword evidence="2" id="KW-1003">Cell membrane</keyword>
<evidence type="ECO:0000313" key="8">
    <source>
        <dbReference type="Proteomes" id="UP000199317"/>
    </source>
</evidence>